<organism evidence="1 2">
    <name type="scientific">Pseudonocardia parietis</name>
    <dbReference type="NCBI Taxonomy" id="570936"/>
    <lineage>
        <taxon>Bacteria</taxon>
        <taxon>Bacillati</taxon>
        <taxon>Actinomycetota</taxon>
        <taxon>Actinomycetes</taxon>
        <taxon>Pseudonocardiales</taxon>
        <taxon>Pseudonocardiaceae</taxon>
        <taxon>Pseudonocardia</taxon>
    </lineage>
</organism>
<dbReference type="PANTHER" id="PTHR33361">
    <property type="entry name" value="GLR0591 PROTEIN"/>
    <property type="match status" value="1"/>
</dbReference>
<dbReference type="EMBL" id="JAGINU010000001">
    <property type="protein sequence ID" value="MBP2368280.1"/>
    <property type="molecule type" value="Genomic_DNA"/>
</dbReference>
<gene>
    <name evidence="1" type="ORF">JOF36_003976</name>
</gene>
<dbReference type="Proteomes" id="UP001519295">
    <property type="component" value="Unassembled WGS sequence"/>
</dbReference>
<protein>
    <submittedName>
        <fullName evidence="1">Uncharacterized protein (DUF885 family)</fullName>
    </submittedName>
</protein>
<comment type="caution">
    <text evidence="1">The sequence shown here is derived from an EMBL/GenBank/DDBJ whole genome shotgun (WGS) entry which is preliminary data.</text>
</comment>
<name>A0ABS4VWI8_9PSEU</name>
<reference evidence="1 2" key="1">
    <citation type="submission" date="2021-03" db="EMBL/GenBank/DDBJ databases">
        <title>Sequencing the genomes of 1000 actinobacteria strains.</title>
        <authorList>
            <person name="Klenk H.-P."/>
        </authorList>
    </citation>
    <scope>NUCLEOTIDE SEQUENCE [LARGE SCALE GENOMIC DNA]</scope>
    <source>
        <strain evidence="1 2">DSM 45256</strain>
    </source>
</reference>
<evidence type="ECO:0000313" key="2">
    <source>
        <dbReference type="Proteomes" id="UP001519295"/>
    </source>
</evidence>
<dbReference type="InterPro" id="IPR010281">
    <property type="entry name" value="DUF885"/>
</dbReference>
<accession>A0ABS4VWI8</accession>
<dbReference type="Pfam" id="PF05960">
    <property type="entry name" value="DUF885"/>
    <property type="match status" value="1"/>
</dbReference>
<dbReference type="PANTHER" id="PTHR33361:SF2">
    <property type="entry name" value="DUF885 DOMAIN-CONTAINING PROTEIN"/>
    <property type="match status" value="1"/>
</dbReference>
<proteinExistence type="predicted"/>
<dbReference type="RefSeq" id="WP_210028909.1">
    <property type="nucleotide sequence ID" value="NZ_JAGINU010000001.1"/>
</dbReference>
<keyword evidence="2" id="KW-1185">Reference proteome</keyword>
<sequence length="585" mass="63324">MSDDDQTRPDPDRSVRDLADDHVRRLAELDPIVAGDLGFTERQDELPDLSPDGTAAVVAVARDTLGRLAALPEPGHPDERRCARLLTERLGAQIDHVEAGEPLRTVQELFGPLATIRTAFTLMPVEDEAGWATVAARMARVPQALEQYRASLTEGRRQGLLAAPRQVVRVAEQIDSWLGDAGGRGWFAAFAAPAEVGAPVRADLDRGASAAAGALAELGAWLRADYLPAAEGTPDGVGADRYRIASRYWNGADIDPGEVYAWGWSEFRRLRDEMAVEAGRIVPGATVREAMTFLDTDGGTTGVVVGGEAAREHLQKIMDDTIAELHGTHFDLSGRIREVESRLAPAGSAAAPYYTPPTLDFSRPGRTWLPATPDDRYPMWDLISTWYHEGVPGHHLQLASWALRSRELSTFQTSLVGAVSADVEGWALYAELLMDELGHHTDPGSRLGYLNGQMLRAVRVVIDLGMHLSLPVPDDSPVGAGQVWTPELGREFFGMHVGGGDALADSELLRYLGGPGQAIGYKLGERAWLTGRERARDAHRARGETFDLAAWHAAALAQGTLGLDDLVPELAELPGPGVRERNVSR</sequence>
<evidence type="ECO:0000313" key="1">
    <source>
        <dbReference type="EMBL" id="MBP2368280.1"/>
    </source>
</evidence>